<evidence type="ECO:0000313" key="1">
    <source>
        <dbReference type="EMBL" id="SVC41401.1"/>
    </source>
</evidence>
<dbReference type="EMBL" id="UINC01089916">
    <property type="protein sequence ID" value="SVC41401.1"/>
    <property type="molecule type" value="Genomic_DNA"/>
</dbReference>
<organism evidence="1">
    <name type="scientific">marine metagenome</name>
    <dbReference type="NCBI Taxonomy" id="408172"/>
    <lineage>
        <taxon>unclassified sequences</taxon>
        <taxon>metagenomes</taxon>
        <taxon>ecological metagenomes</taxon>
    </lineage>
</organism>
<feature type="non-terminal residue" evidence="1">
    <location>
        <position position="1"/>
    </location>
</feature>
<accession>A0A382M2J9</accession>
<reference evidence="1" key="1">
    <citation type="submission" date="2018-05" db="EMBL/GenBank/DDBJ databases">
        <authorList>
            <person name="Lanie J.A."/>
            <person name="Ng W.-L."/>
            <person name="Kazmierczak K.M."/>
            <person name="Andrzejewski T.M."/>
            <person name="Davidsen T.M."/>
            <person name="Wayne K.J."/>
            <person name="Tettelin H."/>
            <person name="Glass J.I."/>
            <person name="Rusch D."/>
            <person name="Podicherti R."/>
            <person name="Tsui H.-C.T."/>
            <person name="Winkler M.E."/>
        </authorList>
    </citation>
    <scope>NUCLEOTIDE SEQUENCE</scope>
</reference>
<sequence length="32" mass="3789">NDLMAAEEILDEVEADGFRSRDILEQIVMRYF</sequence>
<dbReference type="AlphaFoldDB" id="A0A382M2J9"/>
<name>A0A382M2J9_9ZZZZ</name>
<protein>
    <submittedName>
        <fullName evidence="1">Uncharacterized protein</fullName>
    </submittedName>
</protein>
<gene>
    <name evidence="1" type="ORF">METZ01_LOCUS294255</name>
</gene>
<proteinExistence type="predicted"/>